<feature type="compositionally biased region" description="Low complexity" evidence="1">
    <location>
        <begin position="39"/>
        <end position="57"/>
    </location>
</feature>
<dbReference type="PROSITE" id="PS51257">
    <property type="entry name" value="PROKAR_LIPOPROTEIN"/>
    <property type="match status" value="1"/>
</dbReference>
<name>A0ABW2XH15_9ACTN</name>
<organism evidence="3 4">
    <name type="scientific">Actinomadura fibrosa</name>
    <dbReference type="NCBI Taxonomy" id="111802"/>
    <lineage>
        <taxon>Bacteria</taxon>
        <taxon>Bacillati</taxon>
        <taxon>Actinomycetota</taxon>
        <taxon>Actinomycetes</taxon>
        <taxon>Streptosporangiales</taxon>
        <taxon>Thermomonosporaceae</taxon>
        <taxon>Actinomadura</taxon>
    </lineage>
</organism>
<dbReference type="RefSeq" id="WP_131754806.1">
    <property type="nucleotide sequence ID" value="NZ_CAACUY010000001.1"/>
</dbReference>
<feature type="signal peptide" evidence="2">
    <location>
        <begin position="1"/>
        <end position="22"/>
    </location>
</feature>
<evidence type="ECO:0000313" key="3">
    <source>
        <dbReference type="EMBL" id="MFD0683685.1"/>
    </source>
</evidence>
<protein>
    <recommendedName>
        <fullName evidence="5">Lipoprotein</fullName>
    </recommendedName>
</protein>
<sequence>MVRSLLVVPALLLAMTMLTSCGGDDGRTPSSGIGAPVTPAGQSAAASAPSGSASGAAACPTEQTKKFAKTRFAADAGLSFGAFHRYIWKPYQAGDFQQGADGRKTALVKAAAAGAFAANRLNAARKLINADPKLCKALKQPADAVWSRLTALAKKLKSGQVDPGELGSLSGAIDGLKSTAKDQTGTDIKEKSPNLGG</sequence>
<comment type="caution">
    <text evidence="3">The sequence shown here is derived from an EMBL/GenBank/DDBJ whole genome shotgun (WGS) entry which is preliminary data.</text>
</comment>
<evidence type="ECO:0000256" key="1">
    <source>
        <dbReference type="SAM" id="MobiDB-lite"/>
    </source>
</evidence>
<proteinExistence type="predicted"/>
<dbReference type="EMBL" id="JBHTGP010000003">
    <property type="protein sequence ID" value="MFD0683685.1"/>
    <property type="molecule type" value="Genomic_DNA"/>
</dbReference>
<evidence type="ECO:0008006" key="5">
    <source>
        <dbReference type="Google" id="ProtNLM"/>
    </source>
</evidence>
<accession>A0ABW2XH15</accession>
<keyword evidence="4" id="KW-1185">Reference proteome</keyword>
<feature type="region of interest" description="Disordered" evidence="1">
    <location>
        <begin position="176"/>
        <end position="197"/>
    </location>
</feature>
<dbReference type="Proteomes" id="UP001597063">
    <property type="component" value="Unassembled WGS sequence"/>
</dbReference>
<feature type="region of interest" description="Disordered" evidence="1">
    <location>
        <begin position="28"/>
        <end position="57"/>
    </location>
</feature>
<reference evidence="4" key="1">
    <citation type="journal article" date="2019" name="Int. J. Syst. Evol. Microbiol.">
        <title>The Global Catalogue of Microorganisms (GCM) 10K type strain sequencing project: providing services to taxonomists for standard genome sequencing and annotation.</title>
        <authorList>
            <consortium name="The Broad Institute Genomics Platform"/>
            <consortium name="The Broad Institute Genome Sequencing Center for Infectious Disease"/>
            <person name="Wu L."/>
            <person name="Ma J."/>
        </authorList>
    </citation>
    <scope>NUCLEOTIDE SEQUENCE [LARGE SCALE GENOMIC DNA]</scope>
    <source>
        <strain evidence="4">JCM 9371</strain>
    </source>
</reference>
<feature type="compositionally biased region" description="Basic and acidic residues" evidence="1">
    <location>
        <begin position="187"/>
        <end position="197"/>
    </location>
</feature>
<keyword evidence="2" id="KW-0732">Signal</keyword>
<evidence type="ECO:0000256" key="2">
    <source>
        <dbReference type="SAM" id="SignalP"/>
    </source>
</evidence>
<gene>
    <name evidence="3" type="ORF">ACFQZM_04175</name>
</gene>
<evidence type="ECO:0000313" key="4">
    <source>
        <dbReference type="Proteomes" id="UP001597063"/>
    </source>
</evidence>
<feature type="chain" id="PRO_5047029830" description="Lipoprotein" evidence="2">
    <location>
        <begin position="23"/>
        <end position="197"/>
    </location>
</feature>